<name>B3RU64_TRIAD</name>
<dbReference type="Pfam" id="PF08238">
    <property type="entry name" value="Sel1"/>
    <property type="match status" value="7"/>
</dbReference>
<dbReference type="InterPro" id="IPR052945">
    <property type="entry name" value="Mitotic_Regulator"/>
</dbReference>
<dbReference type="PANTHER" id="PTHR43628:SF1">
    <property type="entry name" value="CHITIN SYNTHASE REGULATORY FACTOR 2-RELATED"/>
    <property type="match status" value="1"/>
</dbReference>
<dbReference type="CTD" id="6752998"/>
<gene>
    <name evidence="1" type="ORF">TRIADDRAFT_55171</name>
</gene>
<dbReference type="Proteomes" id="UP000009022">
    <property type="component" value="Unassembled WGS sequence"/>
</dbReference>
<dbReference type="SUPFAM" id="SSF81901">
    <property type="entry name" value="HCP-like"/>
    <property type="match status" value="2"/>
</dbReference>
<sequence length="579" mass="66624">MGNSSAVYKMRDPVPDESRNLNQFISTSILHHLYEDAIKRNLELSEQTDDPHANLLLGYYYHHGYGMNKRDLKKCFQYYQRSAKQQHPTAQYLLYQLFVSKSSSQKALWIKAVSDKQLVRLKVPMYVNSASKDICSSPAHKELKHRISNSTLWKKEIMKLKHSKKRLIESNRDRIIEDRPTLYNEYGYLLWILNENKDVEQYQAAANYFKKAGDMGNPSGYYNIANIIHHVGNLIGKQAEEARQYLIQAAENGHARAQFLLGYQAFYSKASNDDLDDNYNVAFNYLGMSSRFPYADTLCLLGQLHYHGLGGIRQNFTLAIELFEKAVTAVDYENHDGKILGNFLLGFMYEKGIGVEKDFVIAAHHYAIAAKMNYSMAMCRLAKLVEKDRLPNSDITIAIQYYNTVADSSDHDAASYAYYRLGKLYFGGKLTDMRDQNKGNQCFRAVQANQFFSSKINKRTTTWSDYHIGRMHENALGMVNDERLACDLYKDVVQKARSTYSIIGRHYMEKAIRRLNKLGFPIDEALRADPVYEIITDSDPAKAQVINHPTFRQPDTPDCIRIEENQAYELDMNELLASK</sequence>
<dbReference type="SMART" id="SM00671">
    <property type="entry name" value="SEL1"/>
    <property type="match status" value="7"/>
</dbReference>
<dbReference type="GeneID" id="6752998"/>
<dbReference type="EMBL" id="DS985244">
    <property type="protein sequence ID" value="EDV25752.1"/>
    <property type="molecule type" value="Genomic_DNA"/>
</dbReference>
<dbReference type="OrthoDB" id="2384430at2759"/>
<evidence type="ECO:0000313" key="1">
    <source>
        <dbReference type="EMBL" id="EDV25752.1"/>
    </source>
</evidence>
<dbReference type="InterPro" id="IPR006597">
    <property type="entry name" value="Sel1-like"/>
</dbReference>
<dbReference type="PANTHER" id="PTHR43628">
    <property type="entry name" value="ACTIVATOR OF C KINASE PROTEIN 1-RELATED"/>
    <property type="match status" value="1"/>
</dbReference>
<accession>B3RU64</accession>
<dbReference type="AlphaFoldDB" id="B3RU64"/>
<dbReference type="RefSeq" id="XP_002111785.1">
    <property type="nucleotide sequence ID" value="XM_002111749.1"/>
</dbReference>
<dbReference type="PhylomeDB" id="B3RU64"/>
<dbReference type="STRING" id="10228.B3RU64"/>
<dbReference type="Gene3D" id="1.25.40.10">
    <property type="entry name" value="Tetratricopeptide repeat domain"/>
    <property type="match status" value="3"/>
</dbReference>
<reference evidence="1 2" key="1">
    <citation type="journal article" date="2008" name="Nature">
        <title>The Trichoplax genome and the nature of placozoans.</title>
        <authorList>
            <person name="Srivastava M."/>
            <person name="Begovic E."/>
            <person name="Chapman J."/>
            <person name="Putnam N.H."/>
            <person name="Hellsten U."/>
            <person name="Kawashima T."/>
            <person name="Kuo A."/>
            <person name="Mitros T."/>
            <person name="Salamov A."/>
            <person name="Carpenter M.L."/>
            <person name="Signorovitch A.Y."/>
            <person name="Moreno M.A."/>
            <person name="Kamm K."/>
            <person name="Grimwood J."/>
            <person name="Schmutz J."/>
            <person name="Shapiro H."/>
            <person name="Grigoriev I.V."/>
            <person name="Buss L.W."/>
            <person name="Schierwater B."/>
            <person name="Dellaporta S.L."/>
            <person name="Rokhsar D.S."/>
        </authorList>
    </citation>
    <scope>NUCLEOTIDE SEQUENCE [LARGE SCALE GENOMIC DNA]</scope>
    <source>
        <strain evidence="1 2">Grell-BS-1999</strain>
    </source>
</reference>
<evidence type="ECO:0008006" key="3">
    <source>
        <dbReference type="Google" id="ProtNLM"/>
    </source>
</evidence>
<protein>
    <recommendedName>
        <fullName evidence="3">ERAD-associated E3 ubiquitin-protein ligase component HRD3A</fullName>
    </recommendedName>
</protein>
<dbReference type="InterPro" id="IPR011990">
    <property type="entry name" value="TPR-like_helical_dom_sf"/>
</dbReference>
<dbReference type="HOGENOM" id="CLU_024354_0_0_1"/>
<dbReference type="InParanoid" id="B3RU64"/>
<evidence type="ECO:0000313" key="2">
    <source>
        <dbReference type="Proteomes" id="UP000009022"/>
    </source>
</evidence>
<proteinExistence type="predicted"/>
<keyword evidence="2" id="KW-1185">Reference proteome</keyword>
<organism evidence="1 2">
    <name type="scientific">Trichoplax adhaerens</name>
    <name type="common">Trichoplax reptans</name>
    <dbReference type="NCBI Taxonomy" id="10228"/>
    <lineage>
        <taxon>Eukaryota</taxon>
        <taxon>Metazoa</taxon>
        <taxon>Placozoa</taxon>
        <taxon>Uniplacotomia</taxon>
        <taxon>Trichoplacea</taxon>
        <taxon>Trichoplacidae</taxon>
        <taxon>Trichoplax</taxon>
    </lineage>
</organism>
<dbReference type="eggNOG" id="KOG1550">
    <property type="taxonomic scope" value="Eukaryota"/>
</dbReference>
<dbReference type="KEGG" id="tad:TRIADDRAFT_55171"/>